<dbReference type="GO" id="GO:0016020">
    <property type="term" value="C:membrane"/>
    <property type="evidence" value="ECO:0007669"/>
    <property type="project" value="TreeGrafter"/>
</dbReference>
<dbReference type="AlphaFoldDB" id="A0A9Y2IG94"/>
<gene>
    <name evidence="3" type="ORF">QRX50_46640</name>
</gene>
<keyword evidence="1" id="KW-0812">Transmembrane</keyword>
<reference evidence="3 4" key="1">
    <citation type="submission" date="2023-06" db="EMBL/GenBank/DDBJ databases">
        <authorList>
            <person name="Oyuntsetseg B."/>
            <person name="Kim S.B."/>
        </authorList>
    </citation>
    <scope>NUCLEOTIDE SEQUENCE [LARGE SCALE GENOMIC DNA]</scope>
    <source>
        <strain evidence="3 4">2-15</strain>
    </source>
</reference>
<keyword evidence="4" id="KW-1185">Reference proteome</keyword>
<keyword evidence="3" id="KW-0012">Acyltransferase</keyword>
<evidence type="ECO:0000256" key="1">
    <source>
        <dbReference type="SAM" id="Phobius"/>
    </source>
</evidence>
<name>A0A9Y2IG94_9PSEU</name>
<feature type="transmembrane region" description="Helical" evidence="1">
    <location>
        <begin position="308"/>
        <end position="328"/>
    </location>
</feature>
<dbReference type="InterPro" id="IPR002656">
    <property type="entry name" value="Acyl_transf_3_dom"/>
</dbReference>
<sequence>MTHETYLATRRFPALDGVRAIAAVLVVVFHFGGAAWVRANGWIGVHVFFVLSGFLITTLALREEDRAGRVSLKNFYLRRAFRILPVYYVVLGIFVVVTAARGELRSSGLFGALPWFATFLNEFHVVGVFGVAWTLGVEQKFYLVWPLLAFGVAGLGFLKRIGLSAGLVVALVALVPVLPYSGAYASIVIGCTVAIVLHHRKGFAVLKPFTHPVAGLVVAAVIVVVQVFFTDLTVALHDDGGVAVGTAYAVLVALLLPSLVAGGPLSRVLSLKPLQFIGERSYSLYLIQSIAGWTLAGLVPHLAHPRTLTAVGVTAVALLMADLLCRWVELPMIALGRRVTAKRPEPAPVKEPVPA</sequence>
<feature type="transmembrane region" description="Helical" evidence="1">
    <location>
        <begin position="282"/>
        <end position="302"/>
    </location>
</feature>
<dbReference type="EMBL" id="CP127294">
    <property type="protein sequence ID" value="WIX78736.1"/>
    <property type="molecule type" value="Genomic_DNA"/>
</dbReference>
<dbReference type="GO" id="GO:0016747">
    <property type="term" value="F:acyltransferase activity, transferring groups other than amino-acyl groups"/>
    <property type="evidence" value="ECO:0007669"/>
    <property type="project" value="InterPro"/>
</dbReference>
<dbReference type="PANTHER" id="PTHR23028:SF53">
    <property type="entry name" value="ACYL_TRANSF_3 DOMAIN-CONTAINING PROTEIN"/>
    <property type="match status" value="1"/>
</dbReference>
<dbReference type="EC" id="2.3.-.-" evidence="3"/>
<evidence type="ECO:0000313" key="4">
    <source>
        <dbReference type="Proteomes" id="UP001236014"/>
    </source>
</evidence>
<proteinExistence type="predicted"/>
<feature type="transmembrane region" description="Helical" evidence="1">
    <location>
        <begin position="142"/>
        <end position="161"/>
    </location>
</feature>
<accession>A0A9Y2IG94</accession>
<dbReference type="InterPro" id="IPR050879">
    <property type="entry name" value="Acyltransferase_3"/>
</dbReference>
<dbReference type="Pfam" id="PF01757">
    <property type="entry name" value="Acyl_transf_3"/>
    <property type="match status" value="1"/>
</dbReference>
<feature type="transmembrane region" description="Helical" evidence="1">
    <location>
        <begin position="112"/>
        <end position="135"/>
    </location>
</feature>
<keyword evidence="1" id="KW-0472">Membrane</keyword>
<dbReference type="PANTHER" id="PTHR23028">
    <property type="entry name" value="ACETYLTRANSFERASE"/>
    <property type="match status" value="1"/>
</dbReference>
<dbReference type="Proteomes" id="UP001236014">
    <property type="component" value="Chromosome"/>
</dbReference>
<feature type="transmembrane region" description="Helical" evidence="1">
    <location>
        <begin position="20"/>
        <end position="37"/>
    </location>
</feature>
<feature type="transmembrane region" description="Helical" evidence="1">
    <location>
        <begin position="81"/>
        <end position="100"/>
    </location>
</feature>
<feature type="transmembrane region" description="Helical" evidence="1">
    <location>
        <begin position="209"/>
        <end position="229"/>
    </location>
</feature>
<dbReference type="KEGG" id="acab:QRX50_46640"/>
<dbReference type="RefSeq" id="WP_285969441.1">
    <property type="nucleotide sequence ID" value="NZ_CP127294.1"/>
</dbReference>
<organism evidence="3 4">
    <name type="scientific">Amycolatopsis carbonis</name>
    <dbReference type="NCBI Taxonomy" id="715471"/>
    <lineage>
        <taxon>Bacteria</taxon>
        <taxon>Bacillati</taxon>
        <taxon>Actinomycetota</taxon>
        <taxon>Actinomycetes</taxon>
        <taxon>Pseudonocardiales</taxon>
        <taxon>Pseudonocardiaceae</taxon>
        <taxon>Amycolatopsis</taxon>
    </lineage>
</organism>
<feature type="transmembrane region" description="Helical" evidence="1">
    <location>
        <begin position="167"/>
        <end position="197"/>
    </location>
</feature>
<protein>
    <submittedName>
        <fullName evidence="3">Acyltransferase</fullName>
        <ecNumber evidence="3">2.3.-.-</ecNumber>
    </submittedName>
</protein>
<feature type="transmembrane region" description="Helical" evidence="1">
    <location>
        <begin position="43"/>
        <end position="61"/>
    </location>
</feature>
<keyword evidence="3" id="KW-0808">Transferase</keyword>
<keyword evidence="1" id="KW-1133">Transmembrane helix</keyword>
<feature type="domain" description="Acyltransferase 3" evidence="2">
    <location>
        <begin position="13"/>
        <end position="324"/>
    </location>
</feature>
<feature type="transmembrane region" description="Helical" evidence="1">
    <location>
        <begin position="241"/>
        <end position="261"/>
    </location>
</feature>
<evidence type="ECO:0000259" key="2">
    <source>
        <dbReference type="Pfam" id="PF01757"/>
    </source>
</evidence>
<dbReference type="GO" id="GO:0009103">
    <property type="term" value="P:lipopolysaccharide biosynthetic process"/>
    <property type="evidence" value="ECO:0007669"/>
    <property type="project" value="TreeGrafter"/>
</dbReference>
<evidence type="ECO:0000313" key="3">
    <source>
        <dbReference type="EMBL" id="WIX78736.1"/>
    </source>
</evidence>